<sequence length="380" mass="44106">MDSLKVIGQTKDYRTKTDVLYAQIKIEDYLSLVGKDFDRFEIQRKREKHKGYNRLKSDIENGALIPTITLAVEPSVVSEYSQLLKDGNFEDIVTKLYKDPGKIYILDGLQRTYIINDIKENEHIFNTEQKLLLEIWFEPVINHLIYRLIVLNSGQKPMSMRHQIELLFITMRQTLVRDIDGLAVLEEKDEERRKKAKEFPFERLVTAYKSFLTKSPEIDKDNIVAERMIENDILESEEKFLSESFIKYKEYLSVYTQLDQEVFRIYVSTPLNKYRNWLADGNVIISVFAAIAKYGVDAKRETIVKTALESLLSKVKVAANGEDPLELEKFTEIRAAKADPKKYNVGFATRKILTNGFIEFFRSEGDDSLGDCWLMSSAEL</sequence>
<protein>
    <recommendedName>
        <fullName evidence="3">DUF262 domain-containing protein</fullName>
    </recommendedName>
</protein>
<evidence type="ECO:0000313" key="2">
    <source>
        <dbReference type="Proteomes" id="UP001596958"/>
    </source>
</evidence>
<dbReference type="EMBL" id="JBHTHU010000019">
    <property type="protein sequence ID" value="MFD0751414.1"/>
    <property type="molecule type" value="Genomic_DNA"/>
</dbReference>
<organism evidence="1 2">
    <name type="scientific">Mucilaginibacter calamicampi</name>
    <dbReference type="NCBI Taxonomy" id="1302352"/>
    <lineage>
        <taxon>Bacteria</taxon>
        <taxon>Pseudomonadati</taxon>
        <taxon>Bacteroidota</taxon>
        <taxon>Sphingobacteriia</taxon>
        <taxon>Sphingobacteriales</taxon>
        <taxon>Sphingobacteriaceae</taxon>
        <taxon>Mucilaginibacter</taxon>
    </lineage>
</organism>
<evidence type="ECO:0000313" key="1">
    <source>
        <dbReference type="EMBL" id="MFD0751414.1"/>
    </source>
</evidence>
<dbReference type="RefSeq" id="WP_377101569.1">
    <property type="nucleotide sequence ID" value="NZ_JBHTHU010000019.1"/>
</dbReference>
<evidence type="ECO:0008006" key="3">
    <source>
        <dbReference type="Google" id="ProtNLM"/>
    </source>
</evidence>
<name>A0ABW2YYV6_9SPHI</name>
<proteinExistence type="predicted"/>
<comment type="caution">
    <text evidence="1">The sequence shown here is derived from an EMBL/GenBank/DDBJ whole genome shotgun (WGS) entry which is preliminary data.</text>
</comment>
<reference evidence="2" key="1">
    <citation type="journal article" date="2019" name="Int. J. Syst. Evol. Microbiol.">
        <title>The Global Catalogue of Microorganisms (GCM) 10K type strain sequencing project: providing services to taxonomists for standard genome sequencing and annotation.</title>
        <authorList>
            <consortium name="The Broad Institute Genomics Platform"/>
            <consortium name="The Broad Institute Genome Sequencing Center for Infectious Disease"/>
            <person name="Wu L."/>
            <person name="Ma J."/>
        </authorList>
    </citation>
    <scope>NUCLEOTIDE SEQUENCE [LARGE SCALE GENOMIC DNA]</scope>
    <source>
        <strain evidence="2">CCUG 63418</strain>
    </source>
</reference>
<keyword evidence="2" id="KW-1185">Reference proteome</keyword>
<dbReference type="Proteomes" id="UP001596958">
    <property type="component" value="Unassembled WGS sequence"/>
</dbReference>
<gene>
    <name evidence="1" type="ORF">ACFQZS_14785</name>
</gene>
<accession>A0ABW2YYV6</accession>